<gene>
    <name evidence="1" type="ORF">BegalDRAFT_2671</name>
</gene>
<dbReference type="HOGENOM" id="CLU_108966_0_0_6"/>
<dbReference type="AlphaFoldDB" id="I3CIR9"/>
<keyword evidence="2" id="KW-1185">Reference proteome</keyword>
<reference evidence="1 2" key="1">
    <citation type="submission" date="2011-11" db="EMBL/GenBank/DDBJ databases">
        <title>Improved High-Quality Draft sequence of Beggiatoa alba B18lD.</title>
        <authorList>
            <consortium name="US DOE Joint Genome Institute"/>
            <person name="Lucas S."/>
            <person name="Han J."/>
            <person name="Lapidus A."/>
            <person name="Cheng J.-F."/>
            <person name="Goodwin L."/>
            <person name="Pitluck S."/>
            <person name="Peters L."/>
            <person name="Mikhailova N."/>
            <person name="Held B."/>
            <person name="Detter J.C."/>
            <person name="Han C."/>
            <person name="Tapia R."/>
            <person name="Land M."/>
            <person name="Hauser L."/>
            <person name="Kyrpides N."/>
            <person name="Ivanova N."/>
            <person name="Pagani I."/>
            <person name="Samuel K."/>
            <person name="Teske A."/>
            <person name="Mueller J."/>
            <person name="Woyke T."/>
        </authorList>
    </citation>
    <scope>NUCLEOTIDE SEQUENCE [LARGE SCALE GENOMIC DNA]</scope>
    <source>
        <strain evidence="1 2">B18LD</strain>
    </source>
</reference>
<dbReference type="STRING" id="395493.BegalDRAFT_2671"/>
<accession>I3CIR9</accession>
<dbReference type="RefSeq" id="WP_002690744.1">
    <property type="nucleotide sequence ID" value="NZ_JH600070.1"/>
</dbReference>
<evidence type="ECO:0000313" key="1">
    <source>
        <dbReference type="EMBL" id="EIJ43512.1"/>
    </source>
</evidence>
<dbReference type="InterPro" id="IPR025455">
    <property type="entry name" value="DUF4276"/>
</dbReference>
<name>I3CIR9_9GAMM</name>
<sequence length="222" mass="25909">MRGLYILGEGQTEEQFINEILQPYFANNNLYDVRCILMETSSGHKGGDVSYQRYKSNAEKLLNHQKDIIVTSLIDFFRLKTDFPKYQEAIKAHPNDKIQRVTFLENAIAENINHYRFIPYIQLHEFESLLFSSTDGFDFLPEIPDANRIELEKAVEKYENPELLNDGTETAPSKRLKNLVPSYQKTFHGPLLAEAISLNTILSRCERFKTWLDKLIIEMKRE</sequence>
<dbReference type="Proteomes" id="UP000005744">
    <property type="component" value="Unassembled WGS sequence"/>
</dbReference>
<protein>
    <recommendedName>
        <fullName evidence="3">DUF4276 domain-containing protein</fullName>
    </recommendedName>
</protein>
<dbReference type="OrthoDB" id="9801478at2"/>
<dbReference type="EMBL" id="JH600070">
    <property type="protein sequence ID" value="EIJ43512.1"/>
    <property type="molecule type" value="Genomic_DNA"/>
</dbReference>
<dbReference type="eggNOG" id="ENOG5030456">
    <property type="taxonomic scope" value="Bacteria"/>
</dbReference>
<dbReference type="Pfam" id="PF14103">
    <property type="entry name" value="DUF4276"/>
    <property type="match status" value="1"/>
</dbReference>
<evidence type="ECO:0008006" key="3">
    <source>
        <dbReference type="Google" id="ProtNLM"/>
    </source>
</evidence>
<organism evidence="1 2">
    <name type="scientific">Beggiatoa alba B18LD</name>
    <dbReference type="NCBI Taxonomy" id="395493"/>
    <lineage>
        <taxon>Bacteria</taxon>
        <taxon>Pseudomonadati</taxon>
        <taxon>Pseudomonadota</taxon>
        <taxon>Gammaproteobacteria</taxon>
        <taxon>Thiotrichales</taxon>
        <taxon>Thiotrichaceae</taxon>
        <taxon>Beggiatoa</taxon>
    </lineage>
</organism>
<evidence type="ECO:0000313" key="2">
    <source>
        <dbReference type="Proteomes" id="UP000005744"/>
    </source>
</evidence>
<proteinExistence type="predicted"/>